<reference evidence="6 7" key="1">
    <citation type="submission" date="2016-10" db="EMBL/GenBank/DDBJ databases">
        <authorList>
            <person name="de Groot N.N."/>
        </authorList>
    </citation>
    <scope>NUCLEOTIDE SEQUENCE [LARGE SCALE GENOMIC DNA]</scope>
    <source>
        <strain evidence="6 7">DSM 17074</strain>
    </source>
</reference>
<evidence type="ECO:0000256" key="2">
    <source>
        <dbReference type="ARBA" id="ARBA00023043"/>
    </source>
</evidence>
<sequence length="371" mass="42374">MNTMNNQAVFKILQTEDEQTILTMLEALSPLDTAIVNGEGQTMLHLAVKRNQLEVAAWLLNMGSHPNQKDHTMLSPFIAAAAMGHAVLFQLLLLYQPDLTEVNRFGGTALLPSSEKGFLPVVQLALDAGVPVNHVNQLGWTALLEAVVLGNDGFLYQEIVEELVVKGADITIQDFDGNTAVDYAKNQQMANIYSILTEGVVETSFTEVKRWIRENDYYRALKRLLAMEKSLEQFYYLGVVYERLHQYDTAQFYYKKGFQEDPQFAYYLANVAKKQQHIEQALSYYDQGAKESETPEFFIYHQSNVLREIDRHQEAIKLMDSLLDNNPDRVDYMFHKANSLRRLGQYQAAIDVMSQANLLQPANPLFFRDNR</sequence>
<gene>
    <name evidence="5" type="ORF">HMI01_22310</name>
    <name evidence="6" type="ORF">SAMN05421668_12617</name>
</gene>
<evidence type="ECO:0000256" key="1">
    <source>
        <dbReference type="ARBA" id="ARBA00022737"/>
    </source>
</evidence>
<dbReference type="SUPFAM" id="SSF48403">
    <property type="entry name" value="Ankyrin repeat"/>
    <property type="match status" value="1"/>
</dbReference>
<dbReference type="PROSITE" id="PS50088">
    <property type="entry name" value="ANK_REPEAT"/>
    <property type="match status" value="1"/>
</dbReference>
<organism evidence="6 7">
    <name type="scientific">Halolactibacillus miurensis</name>
    <dbReference type="NCBI Taxonomy" id="306541"/>
    <lineage>
        <taxon>Bacteria</taxon>
        <taxon>Bacillati</taxon>
        <taxon>Bacillota</taxon>
        <taxon>Bacilli</taxon>
        <taxon>Bacillales</taxon>
        <taxon>Bacillaceae</taxon>
        <taxon>Halolactibacillus</taxon>
    </lineage>
</organism>
<dbReference type="InterPro" id="IPR019734">
    <property type="entry name" value="TPR_rpt"/>
</dbReference>
<dbReference type="Proteomes" id="UP000321773">
    <property type="component" value="Unassembled WGS sequence"/>
</dbReference>
<keyword evidence="2 3" id="KW-0040">ANK repeat</keyword>
<dbReference type="Proteomes" id="UP000199139">
    <property type="component" value="Unassembled WGS sequence"/>
</dbReference>
<dbReference type="PANTHER" id="PTHR24171">
    <property type="entry name" value="ANKYRIN REPEAT DOMAIN-CONTAINING PROTEIN 39-RELATED"/>
    <property type="match status" value="1"/>
</dbReference>
<dbReference type="Pfam" id="PF13432">
    <property type="entry name" value="TPR_16"/>
    <property type="match status" value="1"/>
</dbReference>
<dbReference type="OrthoDB" id="9812708at2"/>
<dbReference type="Pfam" id="PF12796">
    <property type="entry name" value="Ank_2"/>
    <property type="match status" value="1"/>
</dbReference>
<dbReference type="EMBL" id="FPAI01000026">
    <property type="protein sequence ID" value="SFT00485.1"/>
    <property type="molecule type" value="Genomic_DNA"/>
</dbReference>
<accession>A0A1I6UGB4</accession>
<evidence type="ECO:0000313" key="7">
    <source>
        <dbReference type="Proteomes" id="UP000199139"/>
    </source>
</evidence>
<dbReference type="EMBL" id="BJWJ01000027">
    <property type="protein sequence ID" value="GEM05243.1"/>
    <property type="molecule type" value="Genomic_DNA"/>
</dbReference>
<evidence type="ECO:0000256" key="4">
    <source>
        <dbReference type="PROSITE-ProRule" id="PRU00339"/>
    </source>
</evidence>
<dbReference type="PROSITE" id="PS50297">
    <property type="entry name" value="ANK_REP_REGION"/>
    <property type="match status" value="1"/>
</dbReference>
<dbReference type="Gene3D" id="1.25.40.10">
    <property type="entry name" value="Tetratricopeptide repeat domain"/>
    <property type="match status" value="1"/>
</dbReference>
<dbReference type="PRINTS" id="PR01415">
    <property type="entry name" value="ANKYRIN"/>
</dbReference>
<dbReference type="InterPro" id="IPR002110">
    <property type="entry name" value="Ankyrin_rpt"/>
</dbReference>
<reference evidence="5 8" key="2">
    <citation type="submission" date="2019-07" db="EMBL/GenBank/DDBJ databases">
        <title>Whole genome shotgun sequence of Halolactibacillus miurensis NBRC 100873.</title>
        <authorList>
            <person name="Hosoyama A."/>
            <person name="Uohara A."/>
            <person name="Ohji S."/>
            <person name="Ichikawa N."/>
        </authorList>
    </citation>
    <scope>NUCLEOTIDE SEQUENCE [LARGE SCALE GENOMIC DNA]</scope>
    <source>
        <strain evidence="5 8">NBRC 100873</strain>
    </source>
</reference>
<protein>
    <recommendedName>
        <fullName evidence="9">Ankyrin repeat-containing protein</fullName>
    </recommendedName>
</protein>
<keyword evidence="8" id="KW-1185">Reference proteome</keyword>
<dbReference type="AlphaFoldDB" id="A0A1I6UGB4"/>
<dbReference type="Pfam" id="PF13857">
    <property type="entry name" value="Ank_5"/>
    <property type="match status" value="1"/>
</dbReference>
<evidence type="ECO:0000313" key="8">
    <source>
        <dbReference type="Proteomes" id="UP000321773"/>
    </source>
</evidence>
<keyword evidence="1" id="KW-0677">Repeat</keyword>
<evidence type="ECO:0000313" key="6">
    <source>
        <dbReference type="EMBL" id="SFT00485.1"/>
    </source>
</evidence>
<dbReference type="PROSITE" id="PS50005">
    <property type="entry name" value="TPR"/>
    <property type="match status" value="1"/>
</dbReference>
<dbReference type="Pfam" id="PF13181">
    <property type="entry name" value="TPR_8"/>
    <property type="match status" value="1"/>
</dbReference>
<dbReference type="SUPFAM" id="SSF48452">
    <property type="entry name" value="TPR-like"/>
    <property type="match status" value="1"/>
</dbReference>
<dbReference type="Gene3D" id="1.25.40.20">
    <property type="entry name" value="Ankyrin repeat-containing domain"/>
    <property type="match status" value="1"/>
</dbReference>
<name>A0A1I6UGB4_9BACI</name>
<evidence type="ECO:0000256" key="3">
    <source>
        <dbReference type="PROSITE-ProRule" id="PRU00023"/>
    </source>
</evidence>
<keyword evidence="4" id="KW-0802">TPR repeat</keyword>
<feature type="repeat" description="ANK" evidence="3">
    <location>
        <begin position="39"/>
        <end position="71"/>
    </location>
</feature>
<dbReference type="InterPro" id="IPR036770">
    <property type="entry name" value="Ankyrin_rpt-contain_sf"/>
</dbReference>
<proteinExistence type="predicted"/>
<evidence type="ECO:0008006" key="9">
    <source>
        <dbReference type="Google" id="ProtNLM"/>
    </source>
</evidence>
<dbReference type="SMART" id="SM00248">
    <property type="entry name" value="ANK"/>
    <property type="match status" value="4"/>
</dbReference>
<evidence type="ECO:0000313" key="5">
    <source>
        <dbReference type="EMBL" id="GEM05243.1"/>
    </source>
</evidence>
<feature type="repeat" description="TPR" evidence="4">
    <location>
        <begin position="231"/>
        <end position="264"/>
    </location>
</feature>
<dbReference type="STRING" id="306541.SAMN05421668_12617"/>
<dbReference type="SMART" id="SM00028">
    <property type="entry name" value="TPR"/>
    <property type="match status" value="3"/>
</dbReference>
<dbReference type="InterPro" id="IPR011990">
    <property type="entry name" value="TPR-like_helical_dom_sf"/>
</dbReference>